<dbReference type="InterPro" id="IPR038009">
    <property type="entry name" value="GlmU_C_LbH"/>
</dbReference>
<proteinExistence type="inferred from homology"/>
<dbReference type="EMBL" id="BJUY01000015">
    <property type="protein sequence ID" value="GEK91630.1"/>
    <property type="molecule type" value="Genomic_DNA"/>
</dbReference>
<keyword evidence="23" id="KW-1185">Reference proteome</keyword>
<evidence type="ECO:0000256" key="17">
    <source>
        <dbReference type="ARBA" id="ARBA00048247"/>
    </source>
</evidence>
<keyword evidence="8 20" id="KW-0548">Nucleotidyltransferase</keyword>
<dbReference type="GO" id="GO:0008360">
    <property type="term" value="P:regulation of cell shape"/>
    <property type="evidence" value="ECO:0007669"/>
    <property type="project" value="UniProtKB-KW"/>
</dbReference>
<comment type="pathway">
    <text evidence="3 20">Nucleotide-sugar biosynthesis; UDP-N-acetyl-alpha-D-glucosamine biosynthesis; UDP-N-acetyl-alpha-D-glucosamine from N-acetyl-alpha-D-glucosamine 1-phosphate: step 1/1.</text>
</comment>
<keyword evidence="7 20" id="KW-0808">Transferase</keyword>
<dbReference type="PANTHER" id="PTHR43584">
    <property type="entry name" value="NUCLEOTIDYL TRANSFERASE"/>
    <property type="match status" value="1"/>
</dbReference>
<dbReference type="InterPro" id="IPR011004">
    <property type="entry name" value="Trimer_LpxA-like_sf"/>
</dbReference>
<evidence type="ECO:0000256" key="4">
    <source>
        <dbReference type="ARBA" id="ARBA00007707"/>
    </source>
</evidence>
<keyword evidence="10 20" id="KW-0677">Repeat</keyword>
<dbReference type="GO" id="GO:0009245">
    <property type="term" value="P:lipid A biosynthetic process"/>
    <property type="evidence" value="ECO:0007669"/>
    <property type="project" value="UniProtKB-UniRule"/>
</dbReference>
<dbReference type="GO" id="GO:0005737">
    <property type="term" value="C:cytoplasm"/>
    <property type="evidence" value="ECO:0007669"/>
    <property type="project" value="UniProtKB-SubCell"/>
</dbReference>
<dbReference type="UniPathway" id="UPA00973"/>
<dbReference type="OrthoDB" id="9775031at2"/>
<gene>
    <name evidence="20 22" type="primary">glmU</name>
    <name evidence="22" type="ORF">AKA01nite_12520</name>
</gene>
<comment type="subcellular location">
    <subcellularLocation>
        <location evidence="1 20">Cytoplasm</location>
    </subcellularLocation>
</comment>
<dbReference type="GO" id="GO:0000287">
    <property type="term" value="F:magnesium ion binding"/>
    <property type="evidence" value="ECO:0007669"/>
    <property type="project" value="UniProtKB-UniRule"/>
</dbReference>
<dbReference type="InterPro" id="IPR005882">
    <property type="entry name" value="Bifunctional_GlmU"/>
</dbReference>
<feature type="binding site" evidence="20">
    <location>
        <position position="73"/>
    </location>
    <ligand>
        <name>UDP-N-acetyl-alpha-D-glucosamine</name>
        <dbReference type="ChEBI" id="CHEBI:57705"/>
    </ligand>
</feature>
<feature type="region of interest" description="N-acetyltransferase" evidence="20">
    <location>
        <begin position="252"/>
        <end position="455"/>
    </location>
</feature>
<dbReference type="AlphaFoldDB" id="A0A511ATW1"/>
<evidence type="ECO:0000256" key="19">
    <source>
        <dbReference type="ARBA" id="ARBA00049628"/>
    </source>
</evidence>
<dbReference type="InterPro" id="IPR029044">
    <property type="entry name" value="Nucleotide-diphossugar_trans"/>
</dbReference>
<keyword evidence="13 20" id="KW-0573">Peptidoglycan synthesis</keyword>
<dbReference type="CDD" id="cd02540">
    <property type="entry name" value="GT2_GlmU_N_bac"/>
    <property type="match status" value="1"/>
</dbReference>
<sequence length="455" mass="49713">MTKRFAVILAAGQGTRMKSKLYKVMHPVMGKPMVEHVVDQARDADIDTIVTVTGVGAETVQERLSSKSQYVLQEEQLGTAHAVLQAEPVLKNEEGTTLVICGDTPLLTKETLDGLMKHHESAGAKATVLTAHADDPFGYGRVIRSEDGSVLKIVEQKDASEEEQAVQEINTGTYCFDNQALFSALKEVGNDNVQGEYYLPDVMEILKNKQELVSAYQLDHKEEALGVNDRVALAKASQLMKQRINEQHMRNGVTLIDPDNTYIERDVKIGQDTVIEPGVYLKGQTVIGEDCTIGAHSIIVDSTIHSDVEVKSSLIEESVMESHSDIGPNSHLRPQSVIKEAVHIGNYVEIKKATIGKKSKVGHLTYVGDATLGENINLGCGTIFVNYDGKKKHHIKVGDNSFVGCNANLIAPVTIEDNSYIAAGSTITDNVPSETLAIARSRQTNKVDYFKNSEK</sequence>
<dbReference type="GO" id="GO:0016020">
    <property type="term" value="C:membrane"/>
    <property type="evidence" value="ECO:0007669"/>
    <property type="project" value="GOC"/>
</dbReference>
<comment type="pathway">
    <text evidence="2 20">Nucleotide-sugar biosynthesis; UDP-N-acetyl-alpha-D-glucosamine biosynthesis; N-acetyl-alpha-D-glucosamine 1-phosphate from alpha-D-glucosamine 6-phosphate (route II): step 2/2.</text>
</comment>
<dbReference type="GO" id="GO:0009252">
    <property type="term" value="P:peptidoglycan biosynthetic process"/>
    <property type="evidence" value="ECO:0007669"/>
    <property type="project" value="UniProtKB-UniRule"/>
</dbReference>
<dbReference type="Gene3D" id="2.160.10.10">
    <property type="entry name" value="Hexapeptide repeat proteins"/>
    <property type="match status" value="1"/>
</dbReference>
<feature type="binding site" evidence="20">
    <location>
        <position position="140"/>
    </location>
    <ligand>
        <name>UDP-N-acetyl-alpha-D-glucosamine</name>
        <dbReference type="ChEBI" id="CHEBI:57705"/>
    </ligand>
</feature>
<dbReference type="RefSeq" id="WP_146924455.1">
    <property type="nucleotide sequence ID" value="NZ_BJUY01000015.1"/>
</dbReference>
<evidence type="ECO:0000256" key="10">
    <source>
        <dbReference type="ARBA" id="ARBA00022737"/>
    </source>
</evidence>
<dbReference type="EC" id="2.7.7.23" evidence="20"/>
<comment type="caution">
    <text evidence="20">Lacks conserved residue(s) required for the propagation of feature annotation.</text>
</comment>
<dbReference type="UniPathway" id="UPA00113">
    <property type="reaction ID" value="UER00532"/>
</dbReference>
<dbReference type="GO" id="GO:0071555">
    <property type="term" value="P:cell wall organization"/>
    <property type="evidence" value="ECO:0007669"/>
    <property type="project" value="UniProtKB-KW"/>
</dbReference>
<evidence type="ECO:0000256" key="11">
    <source>
        <dbReference type="ARBA" id="ARBA00022842"/>
    </source>
</evidence>
<reference evidence="22 23" key="1">
    <citation type="submission" date="2019-07" db="EMBL/GenBank/DDBJ databases">
        <title>Whole genome shotgun sequence of Alkalibacterium kapii NBRC 103247.</title>
        <authorList>
            <person name="Hosoyama A."/>
            <person name="Uohara A."/>
            <person name="Ohji S."/>
            <person name="Ichikawa N."/>
        </authorList>
    </citation>
    <scope>NUCLEOTIDE SEQUENCE [LARGE SCALE GENOMIC DNA]</scope>
    <source>
        <strain evidence="22 23">NBRC 103247</strain>
    </source>
</reference>
<keyword evidence="14 20" id="KW-0511">Multifunctional enzyme</keyword>
<feature type="binding site" evidence="20">
    <location>
        <position position="440"/>
    </location>
    <ligand>
        <name>acetyl-CoA</name>
        <dbReference type="ChEBI" id="CHEBI:57288"/>
    </ligand>
</feature>
<dbReference type="InterPro" id="IPR050065">
    <property type="entry name" value="GlmU-like"/>
</dbReference>
<feature type="binding site" evidence="20">
    <location>
        <begin position="9"/>
        <end position="12"/>
    </location>
    <ligand>
        <name>UDP-N-acetyl-alpha-D-glucosamine</name>
        <dbReference type="ChEBI" id="CHEBI:57705"/>
    </ligand>
</feature>
<evidence type="ECO:0000256" key="14">
    <source>
        <dbReference type="ARBA" id="ARBA00023268"/>
    </source>
</evidence>
<feature type="binding site" evidence="20">
    <location>
        <position position="228"/>
    </location>
    <ligand>
        <name>Mg(2+)</name>
        <dbReference type="ChEBI" id="CHEBI:18420"/>
    </ligand>
</feature>
<dbReference type="GO" id="GO:0006048">
    <property type="term" value="P:UDP-N-acetylglucosamine biosynthetic process"/>
    <property type="evidence" value="ECO:0007669"/>
    <property type="project" value="UniProtKB-UniPathway"/>
</dbReference>
<comment type="similarity">
    <text evidence="5 20">In the N-terminal section; belongs to the N-acetylglucosamine-1-phosphate uridyltransferase family.</text>
</comment>
<feature type="binding site" evidence="20">
    <location>
        <position position="377"/>
    </location>
    <ligand>
        <name>UDP-N-acetyl-alpha-D-glucosamine</name>
        <dbReference type="ChEBI" id="CHEBI:57705"/>
    </ligand>
</feature>
<name>A0A511ATW1_9LACT</name>
<dbReference type="EC" id="2.3.1.157" evidence="20"/>
<dbReference type="NCBIfam" id="TIGR01173">
    <property type="entry name" value="glmU"/>
    <property type="match status" value="1"/>
</dbReference>
<feature type="binding site" evidence="20">
    <location>
        <begin position="78"/>
        <end position="79"/>
    </location>
    <ligand>
        <name>UDP-N-acetyl-alpha-D-glucosamine</name>
        <dbReference type="ChEBI" id="CHEBI:57705"/>
    </ligand>
</feature>
<comment type="function">
    <text evidence="19 20">Catalyzes the last two sequential reactions in the de novo biosynthetic pathway for UDP-N-acetylglucosamine (UDP-GlcNAc). The C-terminal domain catalyzes the transfer of acetyl group from acetyl coenzyme A to glucosamine-1-phosphate (GlcN-1-P) to produce N-acetylglucosamine-1-phosphate (GlcNAc-1-P), which is converted into UDP-GlcNAc by the transfer of uridine 5-monophosphate (from uridine 5-triphosphate), a reaction catalyzed by the N-terminal domain.</text>
</comment>
<dbReference type="GO" id="GO:0019134">
    <property type="term" value="F:glucosamine-1-phosphate N-acetyltransferase activity"/>
    <property type="evidence" value="ECO:0007669"/>
    <property type="project" value="UniProtKB-UniRule"/>
</dbReference>
<feature type="active site" description="Proton acceptor" evidence="20">
    <location>
        <position position="363"/>
    </location>
</feature>
<dbReference type="GO" id="GO:0000902">
    <property type="term" value="P:cell morphogenesis"/>
    <property type="evidence" value="ECO:0007669"/>
    <property type="project" value="UniProtKB-UniRule"/>
</dbReference>
<keyword evidence="16 20" id="KW-0961">Cell wall biogenesis/degradation</keyword>
<feature type="binding site" evidence="20">
    <location>
        <position position="366"/>
    </location>
    <ligand>
        <name>UDP-N-acetyl-alpha-D-glucosamine</name>
        <dbReference type="ChEBI" id="CHEBI:57705"/>
    </ligand>
</feature>
<dbReference type="SUPFAM" id="SSF51161">
    <property type="entry name" value="Trimeric LpxA-like enzymes"/>
    <property type="match status" value="1"/>
</dbReference>
<dbReference type="CDD" id="cd03353">
    <property type="entry name" value="LbH_GlmU_C"/>
    <property type="match status" value="1"/>
</dbReference>
<evidence type="ECO:0000256" key="1">
    <source>
        <dbReference type="ARBA" id="ARBA00004496"/>
    </source>
</evidence>
<feature type="domain" description="Nucleotidyl transferase" evidence="21">
    <location>
        <begin position="6"/>
        <end position="214"/>
    </location>
</feature>
<dbReference type="InterPro" id="IPR001451">
    <property type="entry name" value="Hexapep"/>
</dbReference>
<dbReference type="Pfam" id="PF00483">
    <property type="entry name" value="NTP_transferase"/>
    <property type="match status" value="1"/>
</dbReference>
<evidence type="ECO:0000256" key="9">
    <source>
        <dbReference type="ARBA" id="ARBA00022723"/>
    </source>
</evidence>
<protein>
    <recommendedName>
        <fullName evidence="20">Bifunctional protein GlmU</fullName>
    </recommendedName>
    <domain>
        <recommendedName>
            <fullName evidence="20">UDP-N-acetylglucosamine pyrophosphorylase</fullName>
            <ecNumber evidence="20">2.7.7.23</ecNumber>
        </recommendedName>
        <alternativeName>
            <fullName evidence="20">N-acetylglucosamine-1-phosphate uridyltransferase</fullName>
        </alternativeName>
    </domain>
    <domain>
        <recommendedName>
            <fullName evidence="20">Glucosamine-1-phosphate N-acetyltransferase</fullName>
            <ecNumber evidence="20">2.3.1.157</ecNumber>
        </recommendedName>
    </domain>
</protein>
<dbReference type="Proteomes" id="UP000321662">
    <property type="component" value="Unassembled WGS sequence"/>
</dbReference>
<dbReference type="InterPro" id="IPR018357">
    <property type="entry name" value="Hexapep_transf_CS"/>
</dbReference>
<keyword evidence="11 20" id="KW-0460">Magnesium</keyword>
<evidence type="ECO:0000256" key="8">
    <source>
        <dbReference type="ARBA" id="ARBA00022695"/>
    </source>
</evidence>
<keyword evidence="15 20" id="KW-0012">Acyltransferase</keyword>
<comment type="similarity">
    <text evidence="4 20">In the C-terminal section; belongs to the transferase hexapeptide repeat family.</text>
</comment>
<keyword evidence="6 20" id="KW-0963">Cytoplasm</keyword>
<accession>A0A511ATW1</accession>
<feature type="binding site" evidence="20">
    <location>
        <position position="170"/>
    </location>
    <ligand>
        <name>UDP-N-acetyl-alpha-D-glucosamine</name>
        <dbReference type="ChEBI" id="CHEBI:57705"/>
    </ligand>
</feature>
<comment type="caution">
    <text evidence="22">The sequence shown here is derived from an EMBL/GenBank/DDBJ whole genome shotgun (WGS) entry which is preliminary data.</text>
</comment>
<dbReference type="Gene3D" id="3.90.550.10">
    <property type="entry name" value="Spore Coat Polysaccharide Biosynthesis Protein SpsA, Chain A"/>
    <property type="match status" value="1"/>
</dbReference>
<evidence type="ECO:0000256" key="18">
    <source>
        <dbReference type="ARBA" id="ARBA00048493"/>
    </source>
</evidence>
<feature type="binding site" evidence="20">
    <location>
        <position position="423"/>
    </location>
    <ligand>
        <name>acetyl-CoA</name>
        <dbReference type="ChEBI" id="CHEBI:57288"/>
    </ligand>
</feature>
<feature type="region of interest" description="Pyrophosphorylase" evidence="20">
    <location>
        <begin position="1"/>
        <end position="230"/>
    </location>
</feature>
<feature type="binding site" evidence="20">
    <location>
        <position position="155"/>
    </location>
    <ligand>
        <name>UDP-N-acetyl-alpha-D-glucosamine</name>
        <dbReference type="ChEBI" id="CHEBI:57705"/>
    </ligand>
</feature>
<feature type="binding site" evidence="20">
    <location>
        <begin position="386"/>
        <end position="387"/>
    </location>
    <ligand>
        <name>acetyl-CoA</name>
        <dbReference type="ChEBI" id="CHEBI:57288"/>
    </ligand>
</feature>
<evidence type="ECO:0000256" key="5">
    <source>
        <dbReference type="ARBA" id="ARBA00007947"/>
    </source>
</evidence>
<comment type="catalytic activity">
    <reaction evidence="18 20">
        <text>N-acetyl-alpha-D-glucosamine 1-phosphate + UTP + H(+) = UDP-N-acetyl-alpha-D-glucosamine + diphosphate</text>
        <dbReference type="Rhea" id="RHEA:13509"/>
        <dbReference type="ChEBI" id="CHEBI:15378"/>
        <dbReference type="ChEBI" id="CHEBI:33019"/>
        <dbReference type="ChEBI" id="CHEBI:46398"/>
        <dbReference type="ChEBI" id="CHEBI:57705"/>
        <dbReference type="ChEBI" id="CHEBI:57776"/>
        <dbReference type="EC" id="2.7.7.23"/>
    </reaction>
</comment>
<comment type="cofactor">
    <cofactor evidence="20">
        <name>Mg(2+)</name>
        <dbReference type="ChEBI" id="CHEBI:18420"/>
    </cofactor>
    <text evidence="20">Binds 1 Mg(2+) ion per subunit.</text>
</comment>
<evidence type="ECO:0000256" key="13">
    <source>
        <dbReference type="ARBA" id="ARBA00022984"/>
    </source>
</evidence>
<dbReference type="GO" id="GO:0003977">
    <property type="term" value="F:UDP-N-acetylglucosamine diphosphorylase activity"/>
    <property type="evidence" value="ECO:0007669"/>
    <property type="project" value="UniProtKB-UniRule"/>
</dbReference>
<evidence type="ECO:0000313" key="22">
    <source>
        <dbReference type="EMBL" id="GEK91630.1"/>
    </source>
</evidence>
<feature type="binding site" evidence="20">
    <location>
        <position position="228"/>
    </location>
    <ligand>
        <name>UDP-N-acetyl-alpha-D-glucosamine</name>
        <dbReference type="ChEBI" id="CHEBI:57705"/>
    </ligand>
</feature>
<evidence type="ECO:0000256" key="20">
    <source>
        <dbReference type="HAMAP-Rule" id="MF_01631"/>
    </source>
</evidence>
<dbReference type="SUPFAM" id="SSF53448">
    <property type="entry name" value="Nucleotide-diphospho-sugar transferases"/>
    <property type="match status" value="1"/>
</dbReference>
<dbReference type="NCBIfam" id="NF010934">
    <property type="entry name" value="PRK14354.1"/>
    <property type="match status" value="1"/>
</dbReference>
<evidence type="ECO:0000256" key="3">
    <source>
        <dbReference type="ARBA" id="ARBA00005208"/>
    </source>
</evidence>
<keyword evidence="12 20" id="KW-0133">Cell shape</keyword>
<comment type="pathway">
    <text evidence="20">Bacterial outer membrane biogenesis; LPS lipid A biosynthesis.</text>
</comment>
<dbReference type="Pfam" id="PF00132">
    <property type="entry name" value="Hexapep"/>
    <property type="match status" value="2"/>
</dbReference>
<feature type="binding site" evidence="20">
    <location>
        <position position="103"/>
    </location>
    <ligand>
        <name>Mg(2+)</name>
        <dbReference type="ChEBI" id="CHEBI:18420"/>
    </ligand>
</feature>
<feature type="binding site" evidence="20">
    <location>
        <position position="333"/>
    </location>
    <ligand>
        <name>UDP-N-acetyl-alpha-D-glucosamine</name>
        <dbReference type="ChEBI" id="CHEBI:57705"/>
    </ligand>
</feature>
<evidence type="ECO:0000256" key="16">
    <source>
        <dbReference type="ARBA" id="ARBA00023316"/>
    </source>
</evidence>
<keyword evidence="9 20" id="KW-0479">Metal-binding</keyword>
<feature type="binding site" evidence="20">
    <location>
        <position position="23"/>
    </location>
    <ligand>
        <name>UDP-N-acetyl-alpha-D-glucosamine</name>
        <dbReference type="ChEBI" id="CHEBI:57705"/>
    </ligand>
</feature>
<evidence type="ECO:0000256" key="15">
    <source>
        <dbReference type="ARBA" id="ARBA00023315"/>
    </source>
</evidence>
<comment type="catalytic activity">
    <reaction evidence="17 20">
        <text>alpha-D-glucosamine 1-phosphate + acetyl-CoA = N-acetyl-alpha-D-glucosamine 1-phosphate + CoA + H(+)</text>
        <dbReference type="Rhea" id="RHEA:13725"/>
        <dbReference type="ChEBI" id="CHEBI:15378"/>
        <dbReference type="ChEBI" id="CHEBI:57287"/>
        <dbReference type="ChEBI" id="CHEBI:57288"/>
        <dbReference type="ChEBI" id="CHEBI:57776"/>
        <dbReference type="ChEBI" id="CHEBI:58516"/>
        <dbReference type="EC" id="2.3.1.157"/>
    </reaction>
</comment>
<evidence type="ECO:0000256" key="7">
    <source>
        <dbReference type="ARBA" id="ARBA00022679"/>
    </source>
</evidence>
<comment type="subunit">
    <text evidence="20">Homotrimer.</text>
</comment>
<dbReference type="PANTHER" id="PTHR43584:SF3">
    <property type="entry name" value="BIFUNCTIONAL PROTEIN GLMU"/>
    <property type="match status" value="1"/>
</dbReference>
<feature type="binding site" evidence="20">
    <location>
        <position position="351"/>
    </location>
    <ligand>
        <name>UDP-N-acetyl-alpha-D-glucosamine</name>
        <dbReference type="ChEBI" id="CHEBI:57705"/>
    </ligand>
</feature>
<evidence type="ECO:0000259" key="21">
    <source>
        <dbReference type="Pfam" id="PF00483"/>
    </source>
</evidence>
<evidence type="ECO:0000313" key="23">
    <source>
        <dbReference type="Proteomes" id="UP000321662"/>
    </source>
</evidence>
<evidence type="ECO:0000256" key="12">
    <source>
        <dbReference type="ARBA" id="ARBA00022960"/>
    </source>
</evidence>
<evidence type="ECO:0000256" key="6">
    <source>
        <dbReference type="ARBA" id="ARBA00022490"/>
    </source>
</evidence>
<dbReference type="InterPro" id="IPR005835">
    <property type="entry name" value="NTP_transferase_dom"/>
</dbReference>
<dbReference type="PROSITE" id="PS00101">
    <property type="entry name" value="HEXAPEP_TRANSFERASES"/>
    <property type="match status" value="1"/>
</dbReference>
<feature type="region of interest" description="Linker" evidence="20">
    <location>
        <begin position="231"/>
        <end position="251"/>
    </location>
</feature>
<organism evidence="22 23">
    <name type="scientific">Alkalibacterium kapii</name>
    <dbReference type="NCBI Taxonomy" id="426704"/>
    <lineage>
        <taxon>Bacteria</taxon>
        <taxon>Bacillati</taxon>
        <taxon>Bacillota</taxon>
        <taxon>Bacilli</taxon>
        <taxon>Lactobacillales</taxon>
        <taxon>Carnobacteriaceae</taxon>
        <taxon>Alkalibacterium</taxon>
    </lineage>
</organism>
<evidence type="ECO:0000256" key="2">
    <source>
        <dbReference type="ARBA" id="ARBA00005166"/>
    </source>
</evidence>
<dbReference type="HAMAP" id="MF_01631">
    <property type="entry name" value="GlmU"/>
    <property type="match status" value="1"/>
</dbReference>